<proteinExistence type="predicted"/>
<dbReference type="AlphaFoldDB" id="A0A428NZS0"/>
<feature type="domain" description="Phosphomevalonate dehydratase large subunit-like" evidence="4">
    <location>
        <begin position="173"/>
        <end position="357"/>
    </location>
</feature>
<evidence type="ECO:0000259" key="3">
    <source>
        <dbReference type="Pfam" id="PF01989"/>
    </source>
</evidence>
<dbReference type="SUPFAM" id="SSF52016">
    <property type="entry name" value="LeuD/IlvD-like"/>
    <property type="match status" value="1"/>
</dbReference>
<accession>A0A428NZS0</accession>
<evidence type="ECO:0008006" key="7">
    <source>
        <dbReference type="Google" id="ProtNLM"/>
    </source>
</evidence>
<dbReference type="STRING" id="1325734.A0A428NZS0"/>
<dbReference type="Pfam" id="PF04412">
    <property type="entry name" value="AcnX"/>
    <property type="match status" value="1"/>
</dbReference>
<reference evidence="5 6" key="1">
    <citation type="submission" date="2017-06" db="EMBL/GenBank/DDBJ databases">
        <title>Comparative genomic analysis of Ambrosia Fusariam Clade fungi.</title>
        <authorList>
            <person name="Stajich J.E."/>
            <person name="Carrillo J."/>
            <person name="Kijimoto T."/>
            <person name="Eskalen A."/>
            <person name="O'Donnell K."/>
            <person name="Kasson M."/>
        </authorList>
    </citation>
    <scope>NUCLEOTIDE SEQUENCE [LARGE SCALE GENOMIC DNA]</scope>
    <source>
        <strain evidence="5 6">NRRL62584</strain>
    </source>
</reference>
<sequence length="364" mass="39269">MRSETVPLRRLQAFLDESSVQPLAGRFLVPGTADADIIFSDTPISFMMGVNAETGVVMDKHHPLLGVPLQGKAFALRKGRGSCASSAVILELLYLGTAPSALIFREMDPILVLGVLLAGALHSKSIPVVQIEDDAAWEKLATAQSCKITSKGLMIGDEQLPLDRPYSQSVKTSPEDDRMLRGEGYDLATQMAMELIVEFASIQGAKDLTTVSQVHIDACCLVGKTGLLVPQRLLELGGRVRVPATCNSLDVDRQRWRALGTDPDVSQFASKIGDAYLAMGASMSFTCAPYLLDSKPQQGDQIAWGESNAVAFANSVLGARTQKYPDYLDVLIALTGRAPVMDCDLDEGRRPTMSFHITVQLLTG</sequence>
<dbReference type="InterPro" id="IPR002840">
    <property type="entry name" value="PMDh-S-like_dom"/>
</dbReference>
<name>A0A428NZS0_9HYPO</name>
<evidence type="ECO:0000313" key="5">
    <source>
        <dbReference type="EMBL" id="RSL46211.1"/>
    </source>
</evidence>
<protein>
    <recommendedName>
        <fullName evidence="7">Aconitase X catalytic domain-containing protein</fullName>
    </recommendedName>
</protein>
<evidence type="ECO:0000256" key="2">
    <source>
        <dbReference type="ARBA" id="ARBA00023239"/>
    </source>
</evidence>
<organism evidence="5 6">
    <name type="scientific">Fusarium duplospermum</name>
    <dbReference type="NCBI Taxonomy" id="1325734"/>
    <lineage>
        <taxon>Eukaryota</taxon>
        <taxon>Fungi</taxon>
        <taxon>Dikarya</taxon>
        <taxon>Ascomycota</taxon>
        <taxon>Pezizomycotina</taxon>
        <taxon>Sordariomycetes</taxon>
        <taxon>Hypocreomycetidae</taxon>
        <taxon>Hypocreales</taxon>
        <taxon>Nectriaceae</taxon>
        <taxon>Fusarium</taxon>
        <taxon>Fusarium solani species complex</taxon>
    </lineage>
</organism>
<dbReference type="EMBL" id="NKCI01000243">
    <property type="protein sequence ID" value="RSL46211.1"/>
    <property type="molecule type" value="Genomic_DNA"/>
</dbReference>
<dbReference type="InterPro" id="IPR007506">
    <property type="entry name" value="PMDh-L-like_dom"/>
</dbReference>
<dbReference type="Gene3D" id="3.50.30.10">
    <property type="entry name" value="Phosphohistidine domain"/>
    <property type="match status" value="1"/>
</dbReference>
<gene>
    <name evidence="5" type="ORF">CEP54_013946</name>
</gene>
<dbReference type="PANTHER" id="PTHR36577:SF3">
    <property type="entry name" value="DUF521 DOMAIN PROTEIN (AFU_ORTHOLOGUE AFUA_6G00490)"/>
    <property type="match status" value="1"/>
</dbReference>
<dbReference type="Proteomes" id="UP000288168">
    <property type="component" value="Unassembled WGS sequence"/>
</dbReference>
<dbReference type="Pfam" id="PF01989">
    <property type="entry name" value="AcnX_swivel_put"/>
    <property type="match status" value="1"/>
</dbReference>
<keyword evidence="1" id="KW-0408">Iron</keyword>
<dbReference type="GO" id="GO:0016829">
    <property type="term" value="F:lyase activity"/>
    <property type="evidence" value="ECO:0007669"/>
    <property type="project" value="UniProtKB-KW"/>
</dbReference>
<dbReference type="CDD" id="cd01356">
    <property type="entry name" value="AcnX_swivel"/>
    <property type="match status" value="1"/>
</dbReference>
<dbReference type="PANTHER" id="PTHR36577">
    <property type="entry name" value="DUF521 DOMAIN PROTEIN (AFU_ORTHOLOGUE AFUA_6G00490)"/>
    <property type="match status" value="1"/>
</dbReference>
<evidence type="ECO:0000313" key="6">
    <source>
        <dbReference type="Proteomes" id="UP000288168"/>
    </source>
</evidence>
<keyword evidence="6" id="KW-1185">Reference proteome</keyword>
<dbReference type="OrthoDB" id="2594507at2759"/>
<keyword evidence="2" id="KW-0456">Lyase</keyword>
<comment type="caution">
    <text evidence="5">The sequence shown here is derived from an EMBL/GenBank/DDBJ whole genome shotgun (WGS) entry which is preliminary data.</text>
</comment>
<evidence type="ECO:0000259" key="4">
    <source>
        <dbReference type="Pfam" id="PF04412"/>
    </source>
</evidence>
<evidence type="ECO:0000256" key="1">
    <source>
        <dbReference type="ARBA" id="ARBA00023004"/>
    </source>
</evidence>
<feature type="domain" description="Phosphomevalonate dehydratase small subunit-like" evidence="3">
    <location>
        <begin position="44"/>
        <end position="129"/>
    </location>
</feature>